<dbReference type="PANTHER" id="PTHR46162:SF20">
    <property type="entry name" value="UBIQUITIN CARBOXYL-TERMINAL HYDROLASE 7-LIKE ISOFORM X1"/>
    <property type="match status" value="1"/>
</dbReference>
<dbReference type="InterPro" id="IPR008974">
    <property type="entry name" value="TRAF-like"/>
</dbReference>
<proteinExistence type="predicted"/>
<dbReference type="InterPro" id="IPR002083">
    <property type="entry name" value="MATH/TRAF_dom"/>
</dbReference>
<protein>
    <recommendedName>
        <fullName evidence="1">MATH domain-containing protein</fullName>
    </recommendedName>
</protein>
<dbReference type="PANTHER" id="PTHR46162">
    <property type="entry name" value="TRAF-LIKE FAMILY PROTEIN"/>
    <property type="match status" value="1"/>
</dbReference>
<dbReference type="EMBL" id="KI632313">
    <property type="protein sequence ID" value="EYU18821.1"/>
    <property type="molecule type" value="Genomic_DNA"/>
</dbReference>
<keyword evidence="3" id="KW-1185">Reference proteome</keyword>
<evidence type="ECO:0000259" key="1">
    <source>
        <dbReference type="PROSITE" id="PS50144"/>
    </source>
</evidence>
<dbReference type="Proteomes" id="UP000030748">
    <property type="component" value="Unassembled WGS sequence"/>
</dbReference>
<dbReference type="AlphaFoldDB" id="A0A022PSR6"/>
<reference evidence="2 3" key="1">
    <citation type="journal article" date="2013" name="Proc. Natl. Acad. Sci. U.S.A.">
        <title>Fine-scale variation in meiotic recombination in Mimulus inferred from population shotgun sequencing.</title>
        <authorList>
            <person name="Hellsten U."/>
            <person name="Wright K.M."/>
            <person name="Jenkins J."/>
            <person name="Shu S."/>
            <person name="Yuan Y."/>
            <person name="Wessler S.R."/>
            <person name="Schmutz J."/>
            <person name="Willis J.H."/>
            <person name="Rokhsar D.S."/>
        </authorList>
    </citation>
    <scope>NUCLEOTIDE SEQUENCE [LARGE SCALE GENOMIC DNA]</scope>
    <source>
        <strain evidence="3">cv. DUN x IM62</strain>
    </source>
</reference>
<gene>
    <name evidence="2" type="ORF">MIMGU_mgv1a025589mg</name>
</gene>
<evidence type="ECO:0000313" key="3">
    <source>
        <dbReference type="Proteomes" id="UP000030748"/>
    </source>
</evidence>
<dbReference type="SUPFAM" id="SSF49599">
    <property type="entry name" value="TRAF domain-like"/>
    <property type="match status" value="2"/>
</dbReference>
<evidence type="ECO:0000313" key="2">
    <source>
        <dbReference type="EMBL" id="EYU18821.1"/>
    </source>
</evidence>
<feature type="domain" description="MATH" evidence="1">
    <location>
        <begin position="217"/>
        <end position="303"/>
    </location>
</feature>
<dbReference type="SMART" id="SM00061">
    <property type="entry name" value="MATH"/>
    <property type="match status" value="1"/>
</dbReference>
<accession>A0A022PSR6</accession>
<dbReference type="Pfam" id="PF22486">
    <property type="entry name" value="MATH_2"/>
    <property type="match status" value="2"/>
</dbReference>
<feature type="non-terminal residue" evidence="2">
    <location>
        <position position="303"/>
    </location>
</feature>
<sequence length="303" mass="35166">MKLFLNPLVTSLLGCAVGTWICYTLLDEHKKKPLVSERVTEHVRARSTATEADDDDGEELIVETRDGSPLHFITKIKSYTFCLLHPVDKLETREFEAGDHKWKLIIYPYGKERNNKYVSVYLAMTNTSSLPIDWEFDAIFTIFLHNQILDKYFCCRVKRRFNGAKCKWGFPKFISTNELVDRSNGYLVDDNLVLGAEVFVLKRQRVVENVNVLRPSIFVRDWEISEFLKLENVWTSEEFNIWGFNWKIELYPNGGDLSSKDNAVKIHLVCVSAHTFATHQKVKAEFYMRLLDRSDAVIHDSGK</sequence>
<dbReference type="eggNOG" id="KOG1987">
    <property type="taxonomic scope" value="Eukaryota"/>
</dbReference>
<dbReference type="PROSITE" id="PS50144">
    <property type="entry name" value="MATH"/>
    <property type="match status" value="2"/>
</dbReference>
<dbReference type="PROSITE" id="PS51257">
    <property type="entry name" value="PROKAR_LIPOPROTEIN"/>
    <property type="match status" value="1"/>
</dbReference>
<organism evidence="2 3">
    <name type="scientific">Erythranthe guttata</name>
    <name type="common">Yellow monkey flower</name>
    <name type="synonym">Mimulus guttatus</name>
    <dbReference type="NCBI Taxonomy" id="4155"/>
    <lineage>
        <taxon>Eukaryota</taxon>
        <taxon>Viridiplantae</taxon>
        <taxon>Streptophyta</taxon>
        <taxon>Embryophyta</taxon>
        <taxon>Tracheophyta</taxon>
        <taxon>Spermatophyta</taxon>
        <taxon>Magnoliopsida</taxon>
        <taxon>eudicotyledons</taxon>
        <taxon>Gunneridae</taxon>
        <taxon>Pentapetalae</taxon>
        <taxon>asterids</taxon>
        <taxon>lamiids</taxon>
        <taxon>Lamiales</taxon>
        <taxon>Phrymaceae</taxon>
        <taxon>Erythranthe</taxon>
    </lineage>
</organism>
<dbReference type="Gene3D" id="2.60.210.10">
    <property type="entry name" value="Apoptosis, Tumor Necrosis Factor Receptor Associated Protein 2, Chain A"/>
    <property type="match status" value="2"/>
</dbReference>
<feature type="domain" description="MATH" evidence="1">
    <location>
        <begin position="69"/>
        <end position="198"/>
    </location>
</feature>
<dbReference type="CDD" id="cd00121">
    <property type="entry name" value="MATH"/>
    <property type="match status" value="2"/>
</dbReference>
<name>A0A022PSR6_ERYGU</name>